<proteinExistence type="predicted"/>
<dbReference type="EMBL" id="CACTIH010000071">
    <property type="protein sequence ID" value="CAA2949041.1"/>
    <property type="molecule type" value="Genomic_DNA"/>
</dbReference>
<dbReference type="AlphaFoldDB" id="A0A8S0PGH8"/>
<evidence type="ECO:0000313" key="3">
    <source>
        <dbReference type="Proteomes" id="UP000594638"/>
    </source>
</evidence>
<gene>
    <name evidence="2" type="ORF">OLEA9_A011846</name>
</gene>
<protein>
    <recommendedName>
        <fullName evidence="1">DUF1985 domain-containing protein</fullName>
    </recommendedName>
</protein>
<dbReference type="InterPro" id="IPR015410">
    <property type="entry name" value="DUF1985"/>
</dbReference>
<dbReference type="PANTHER" id="PTHR48449:SF1">
    <property type="entry name" value="DUF1985 DOMAIN-CONTAINING PROTEIN"/>
    <property type="match status" value="1"/>
</dbReference>
<dbReference type="OrthoDB" id="1750169at2759"/>
<dbReference type="Pfam" id="PF09331">
    <property type="entry name" value="DUF1985"/>
    <property type="match status" value="1"/>
</dbReference>
<reference evidence="2 3" key="1">
    <citation type="submission" date="2019-12" db="EMBL/GenBank/DDBJ databases">
        <authorList>
            <person name="Alioto T."/>
            <person name="Alioto T."/>
            <person name="Gomez Garrido J."/>
        </authorList>
    </citation>
    <scope>NUCLEOTIDE SEQUENCE [LARGE SCALE GENOMIC DNA]</scope>
</reference>
<feature type="domain" description="DUF1985" evidence="1">
    <location>
        <begin position="68"/>
        <end position="138"/>
    </location>
</feature>
<comment type="caution">
    <text evidence="2">The sequence shown here is derived from an EMBL/GenBank/DDBJ whole genome shotgun (WGS) entry which is preliminary data.</text>
</comment>
<evidence type="ECO:0000313" key="2">
    <source>
        <dbReference type="EMBL" id="CAA2949041.1"/>
    </source>
</evidence>
<accession>A0A8S0PGH8</accession>
<organism evidence="2 3">
    <name type="scientific">Olea europaea subsp. europaea</name>
    <dbReference type="NCBI Taxonomy" id="158383"/>
    <lineage>
        <taxon>Eukaryota</taxon>
        <taxon>Viridiplantae</taxon>
        <taxon>Streptophyta</taxon>
        <taxon>Embryophyta</taxon>
        <taxon>Tracheophyta</taxon>
        <taxon>Spermatophyta</taxon>
        <taxon>Magnoliopsida</taxon>
        <taxon>eudicotyledons</taxon>
        <taxon>Gunneridae</taxon>
        <taxon>Pentapetalae</taxon>
        <taxon>asterids</taxon>
        <taxon>lamiids</taxon>
        <taxon>Lamiales</taxon>
        <taxon>Oleaceae</taxon>
        <taxon>Oleeae</taxon>
        <taxon>Olea</taxon>
    </lineage>
</organism>
<dbReference type="PANTHER" id="PTHR48449">
    <property type="entry name" value="DUF1985 DOMAIN-CONTAINING PROTEIN"/>
    <property type="match status" value="1"/>
</dbReference>
<dbReference type="Proteomes" id="UP000594638">
    <property type="component" value="Unassembled WGS sequence"/>
</dbReference>
<name>A0A8S0PGH8_OLEEU</name>
<dbReference type="Gramene" id="OE9A011846T1">
    <property type="protein sequence ID" value="OE9A011846C1"/>
    <property type="gene ID" value="OE9A011846"/>
</dbReference>
<keyword evidence="3" id="KW-1185">Reference proteome</keyword>
<sequence>MEFKFLIPEDAWLRAHISQRSNLKYVKIVIDHFDERQREDFRNFSLGYLTEVPNIQFSVQLIQQLVFRSICTEKVNELWFNVQGHIMRFDLQKYALVMGLRCGLFPESNNFDQLIERRRLKESYFKSNDKISLAQLQSTVA</sequence>
<evidence type="ECO:0000259" key="1">
    <source>
        <dbReference type="Pfam" id="PF09331"/>
    </source>
</evidence>